<dbReference type="AlphaFoldDB" id="A0A1Y5Y4M1"/>
<feature type="compositionally biased region" description="Basic residues" evidence="1">
    <location>
        <begin position="212"/>
        <end position="226"/>
    </location>
</feature>
<sequence length="299" mass="32260">MDSGAIRAGFSLRQESIAVDTQHLQRLGGRWAHNDSSIGTTFKPAVAQRLPQQCGGKGATEVFTPLRPIQTVAQHWPCGFGCDNTQLAQDSVTSAGEAEPRRRVQQTLCRHPVSNGDAESTSQVVIASSRGSQSPRTHGGGQSVNRAPFGVFGQALHQLGNVRTGQSNIGMPPLPHSGNEIAATQLLDMLTGRRRRHFARFGQFSHGPRTPIQHRHAHRGPRRVREKRSNLGQVHGVHDLERTTGTCRPAPNDRAQAQRPALHRDDADRMSAETNTGSSRSPGCSPASSRASPPVSCPC</sequence>
<name>A0A1Y5Y4M1_KIBAR</name>
<dbReference type="Proteomes" id="UP000192674">
    <property type="component" value="Unassembled WGS sequence"/>
</dbReference>
<keyword evidence="3" id="KW-1185">Reference proteome</keyword>
<feature type="compositionally biased region" description="Low complexity" evidence="1">
    <location>
        <begin position="277"/>
        <end position="299"/>
    </location>
</feature>
<evidence type="ECO:0000256" key="1">
    <source>
        <dbReference type="SAM" id="MobiDB-lite"/>
    </source>
</evidence>
<accession>A0A1Y5Y4M1</accession>
<gene>
    <name evidence="2" type="ORF">SAMN05661093_09346</name>
</gene>
<evidence type="ECO:0000313" key="3">
    <source>
        <dbReference type="Proteomes" id="UP000192674"/>
    </source>
</evidence>
<feature type="region of interest" description="Disordered" evidence="1">
    <location>
        <begin position="203"/>
        <end position="299"/>
    </location>
</feature>
<protein>
    <submittedName>
        <fullName evidence="2">Uncharacterized protein</fullName>
    </submittedName>
</protein>
<evidence type="ECO:0000313" key="2">
    <source>
        <dbReference type="EMBL" id="SMD25767.1"/>
    </source>
</evidence>
<dbReference type="EMBL" id="FWXV01000012">
    <property type="protein sequence ID" value="SMD25767.1"/>
    <property type="molecule type" value="Genomic_DNA"/>
</dbReference>
<feature type="compositionally biased region" description="Basic and acidic residues" evidence="1">
    <location>
        <begin position="262"/>
        <end position="271"/>
    </location>
</feature>
<organism evidence="2 3">
    <name type="scientific">Kibdelosporangium aridum</name>
    <dbReference type="NCBI Taxonomy" id="2030"/>
    <lineage>
        <taxon>Bacteria</taxon>
        <taxon>Bacillati</taxon>
        <taxon>Actinomycetota</taxon>
        <taxon>Actinomycetes</taxon>
        <taxon>Pseudonocardiales</taxon>
        <taxon>Pseudonocardiaceae</taxon>
        <taxon>Kibdelosporangium</taxon>
    </lineage>
</organism>
<reference evidence="2 3" key="1">
    <citation type="submission" date="2017-04" db="EMBL/GenBank/DDBJ databases">
        <authorList>
            <person name="Afonso C.L."/>
            <person name="Miller P.J."/>
            <person name="Scott M.A."/>
            <person name="Spackman E."/>
            <person name="Goraichik I."/>
            <person name="Dimitrov K.M."/>
            <person name="Suarez D.L."/>
            <person name="Swayne D.E."/>
        </authorList>
    </citation>
    <scope>NUCLEOTIDE SEQUENCE [LARGE SCALE GENOMIC DNA]</scope>
    <source>
        <strain evidence="2 3">DSM 43828</strain>
    </source>
</reference>
<proteinExistence type="predicted"/>